<dbReference type="SMART" id="SM01012">
    <property type="entry name" value="ANTAR"/>
    <property type="match status" value="1"/>
</dbReference>
<organism evidence="3 4">
    <name type="scientific">Goekera deserti</name>
    <dbReference type="NCBI Taxonomy" id="2497753"/>
    <lineage>
        <taxon>Bacteria</taxon>
        <taxon>Bacillati</taxon>
        <taxon>Actinomycetota</taxon>
        <taxon>Actinomycetes</taxon>
        <taxon>Geodermatophilales</taxon>
        <taxon>Geodermatophilaceae</taxon>
        <taxon>Goekera</taxon>
    </lineage>
</organism>
<dbReference type="Pfam" id="PF03861">
    <property type="entry name" value="ANTAR"/>
    <property type="match status" value="1"/>
</dbReference>
<dbReference type="GO" id="GO:0003723">
    <property type="term" value="F:RNA binding"/>
    <property type="evidence" value="ECO:0007669"/>
    <property type="project" value="InterPro"/>
</dbReference>
<comment type="caution">
    <text evidence="3">The sequence shown here is derived from an EMBL/GenBank/DDBJ whole genome shotgun (WGS) entry which is preliminary data.</text>
</comment>
<protein>
    <submittedName>
        <fullName evidence="3">ANTAR domain-containing protein</fullName>
    </submittedName>
</protein>
<feature type="region of interest" description="Disordered" evidence="1">
    <location>
        <begin position="30"/>
        <end position="52"/>
    </location>
</feature>
<dbReference type="Proteomes" id="UP000470470">
    <property type="component" value="Unassembled WGS sequence"/>
</dbReference>
<evidence type="ECO:0000313" key="4">
    <source>
        <dbReference type="Proteomes" id="UP000470470"/>
    </source>
</evidence>
<proteinExistence type="predicted"/>
<feature type="domain" description="ANTAR" evidence="2">
    <location>
        <begin position="56"/>
        <end position="117"/>
    </location>
</feature>
<feature type="compositionally biased region" description="Low complexity" evidence="1">
    <location>
        <begin position="155"/>
        <end position="166"/>
    </location>
</feature>
<gene>
    <name evidence="3" type="ORF">G1H19_00585</name>
</gene>
<evidence type="ECO:0000256" key="1">
    <source>
        <dbReference type="SAM" id="MobiDB-lite"/>
    </source>
</evidence>
<feature type="region of interest" description="Disordered" evidence="1">
    <location>
        <begin position="131"/>
        <end position="196"/>
    </location>
</feature>
<name>A0A7K3W7Q5_9ACTN</name>
<keyword evidence="4" id="KW-1185">Reference proteome</keyword>
<sequence>MLAPHGEHTAGDLVEALSLADLVVEELDVLTRPTPPPRPACPADEPGDDDPVGRELAALRRTVGQLEHALVTRVCTERAIGVLAERQRQSPRAAFEGLRREARASGRLVHDLAREVLDGLDVAAAAGPPVGLRPAPFPAPTPGQPPLRHAGTQDAAPLLAPAPAAPSDETAARSGPRRVSRTLRPGVTRHRVDGQP</sequence>
<feature type="compositionally biased region" description="Pro residues" evidence="1">
    <location>
        <begin position="135"/>
        <end position="145"/>
    </location>
</feature>
<reference evidence="3 4" key="1">
    <citation type="submission" date="2020-02" db="EMBL/GenBank/DDBJ databases">
        <title>The whole genome sequence of CPCC 205119.</title>
        <authorList>
            <person name="Jiang Z."/>
        </authorList>
    </citation>
    <scope>NUCLEOTIDE SEQUENCE [LARGE SCALE GENOMIC DNA]</scope>
    <source>
        <strain evidence="3 4">CPCC 205119</strain>
    </source>
</reference>
<evidence type="ECO:0000313" key="3">
    <source>
        <dbReference type="EMBL" id="NEL52512.1"/>
    </source>
</evidence>
<dbReference type="AlphaFoldDB" id="A0A7K3W7Q5"/>
<dbReference type="PROSITE" id="PS50921">
    <property type="entry name" value="ANTAR"/>
    <property type="match status" value="1"/>
</dbReference>
<dbReference type="EMBL" id="JAAGWK010000002">
    <property type="protein sequence ID" value="NEL52512.1"/>
    <property type="molecule type" value="Genomic_DNA"/>
</dbReference>
<dbReference type="Gene3D" id="1.10.10.10">
    <property type="entry name" value="Winged helix-like DNA-binding domain superfamily/Winged helix DNA-binding domain"/>
    <property type="match status" value="1"/>
</dbReference>
<dbReference type="InterPro" id="IPR005561">
    <property type="entry name" value="ANTAR"/>
</dbReference>
<dbReference type="InterPro" id="IPR036388">
    <property type="entry name" value="WH-like_DNA-bd_sf"/>
</dbReference>
<accession>A0A7K3W7Q5</accession>
<evidence type="ECO:0000259" key="2">
    <source>
        <dbReference type="PROSITE" id="PS50921"/>
    </source>
</evidence>